<sequence length="169" mass="19953">QYVYAKISRRGDGGVEWRFHSHMIGASERLDGKSAILCTDPSLTAEEIVNMYLEKDFVEKVFRTMKTQEEIVPVRHRLERRVRAYVFVMVTAYRLIAALVYLLRESGIREPWEESQKLLDSLSRVERLEIMFGKEKKEWYLNLKHETSETLKRIGYGKLFDEKGQKFSV</sequence>
<feature type="non-terminal residue" evidence="2">
    <location>
        <position position="1"/>
    </location>
</feature>
<accession>T1CHE7</accession>
<keyword evidence="1" id="KW-0472">Membrane</keyword>
<feature type="transmembrane region" description="Helical" evidence="1">
    <location>
        <begin position="84"/>
        <end position="103"/>
    </location>
</feature>
<organism evidence="2">
    <name type="scientific">mine drainage metagenome</name>
    <dbReference type="NCBI Taxonomy" id="410659"/>
    <lineage>
        <taxon>unclassified sequences</taxon>
        <taxon>metagenomes</taxon>
        <taxon>ecological metagenomes</taxon>
    </lineage>
</organism>
<evidence type="ECO:0000313" key="2">
    <source>
        <dbReference type="EMBL" id="EQD65739.1"/>
    </source>
</evidence>
<reference evidence="2" key="1">
    <citation type="submission" date="2013-08" db="EMBL/GenBank/DDBJ databases">
        <authorList>
            <person name="Mendez C."/>
            <person name="Richter M."/>
            <person name="Ferrer M."/>
            <person name="Sanchez J."/>
        </authorList>
    </citation>
    <scope>NUCLEOTIDE SEQUENCE</scope>
</reference>
<dbReference type="AlphaFoldDB" id="T1CHE7"/>
<protein>
    <submittedName>
        <fullName evidence="2">Transposase IS4 family protein</fullName>
    </submittedName>
</protein>
<proteinExistence type="predicted"/>
<name>T1CHE7_9ZZZZ</name>
<gene>
    <name evidence="2" type="ORF">B1A_08442</name>
</gene>
<dbReference type="EMBL" id="AUZX01006033">
    <property type="protein sequence ID" value="EQD65739.1"/>
    <property type="molecule type" value="Genomic_DNA"/>
</dbReference>
<reference evidence="2" key="2">
    <citation type="journal article" date="2014" name="ISME J.">
        <title>Microbial stratification in low pH oxic and suboxic macroscopic growths along an acid mine drainage.</title>
        <authorList>
            <person name="Mendez-Garcia C."/>
            <person name="Mesa V."/>
            <person name="Sprenger R.R."/>
            <person name="Richter M."/>
            <person name="Diez M.S."/>
            <person name="Solano J."/>
            <person name="Bargiela R."/>
            <person name="Golyshina O.V."/>
            <person name="Manteca A."/>
            <person name="Ramos J.L."/>
            <person name="Gallego J.R."/>
            <person name="Llorente I."/>
            <person name="Martins Dos Santos V.A."/>
            <person name="Jensen O.N."/>
            <person name="Pelaez A.I."/>
            <person name="Sanchez J."/>
            <person name="Ferrer M."/>
        </authorList>
    </citation>
    <scope>NUCLEOTIDE SEQUENCE</scope>
</reference>
<keyword evidence="1" id="KW-0812">Transmembrane</keyword>
<evidence type="ECO:0000256" key="1">
    <source>
        <dbReference type="SAM" id="Phobius"/>
    </source>
</evidence>
<keyword evidence="1" id="KW-1133">Transmembrane helix</keyword>
<comment type="caution">
    <text evidence="2">The sequence shown here is derived from an EMBL/GenBank/DDBJ whole genome shotgun (WGS) entry which is preliminary data.</text>
</comment>